<dbReference type="OrthoDB" id="9805070at2"/>
<dbReference type="EMBL" id="CP015230">
    <property type="protein sequence ID" value="ANP41257.1"/>
    <property type="molecule type" value="Genomic_DNA"/>
</dbReference>
<dbReference type="PANTHER" id="PTHR21666">
    <property type="entry name" value="PEPTIDASE-RELATED"/>
    <property type="match status" value="1"/>
</dbReference>
<dbReference type="Gene3D" id="2.70.70.10">
    <property type="entry name" value="Glucose Permease (Domain IIA)"/>
    <property type="match status" value="1"/>
</dbReference>
<name>A0A1B1A427_9RHOB</name>
<evidence type="ECO:0000256" key="1">
    <source>
        <dbReference type="ARBA" id="ARBA00022729"/>
    </source>
</evidence>
<dbReference type="PANTHER" id="PTHR21666:SF289">
    <property type="entry name" value="L-ALA--D-GLU ENDOPEPTIDASE"/>
    <property type="match status" value="1"/>
</dbReference>
<feature type="domain" description="M23ase beta-sheet core" evidence="3">
    <location>
        <begin position="435"/>
        <end position="531"/>
    </location>
</feature>
<dbReference type="GO" id="GO:0004222">
    <property type="term" value="F:metalloendopeptidase activity"/>
    <property type="evidence" value="ECO:0007669"/>
    <property type="project" value="TreeGrafter"/>
</dbReference>
<dbReference type="GeneID" id="28250329"/>
<protein>
    <recommendedName>
        <fullName evidence="3">M23ase beta-sheet core domain-containing protein</fullName>
    </recommendedName>
</protein>
<evidence type="ECO:0000259" key="3">
    <source>
        <dbReference type="Pfam" id="PF01551"/>
    </source>
</evidence>
<keyword evidence="2" id="KW-0472">Membrane</keyword>
<reference evidence="4 5" key="1">
    <citation type="journal article" date="2016" name="ISME J.">
        <title>Global occurrence and heterogeneity of the Roseobacter-clade species Ruegeria mobilis.</title>
        <authorList>
            <person name="Sonnenschein E."/>
            <person name="Gram L."/>
        </authorList>
    </citation>
    <scope>NUCLEOTIDE SEQUENCE [LARGE SCALE GENOMIC DNA]</scope>
    <source>
        <strain evidence="4 5">F1926</strain>
    </source>
</reference>
<accession>A0A1B1A427</accession>
<dbReference type="KEGG" id="rmb:K529_010815"/>
<organism evidence="4 5">
    <name type="scientific">Tritonibacter mobilis F1926</name>
    <dbReference type="NCBI Taxonomy" id="1265309"/>
    <lineage>
        <taxon>Bacteria</taxon>
        <taxon>Pseudomonadati</taxon>
        <taxon>Pseudomonadota</taxon>
        <taxon>Alphaproteobacteria</taxon>
        <taxon>Rhodobacterales</taxon>
        <taxon>Paracoccaceae</taxon>
        <taxon>Tritonibacter</taxon>
    </lineage>
</organism>
<evidence type="ECO:0000313" key="4">
    <source>
        <dbReference type="EMBL" id="ANP41257.1"/>
    </source>
</evidence>
<dbReference type="Pfam" id="PF01551">
    <property type="entry name" value="Peptidase_M23"/>
    <property type="match status" value="1"/>
</dbReference>
<evidence type="ECO:0000313" key="5">
    <source>
        <dbReference type="Proteomes" id="UP000013243"/>
    </source>
</evidence>
<proteinExistence type="predicted"/>
<keyword evidence="2" id="KW-0812">Transmembrane</keyword>
<gene>
    <name evidence="4" type="ORF">K529_010815</name>
</gene>
<keyword evidence="1" id="KW-0732">Signal</keyword>
<dbReference type="Gene3D" id="3.10.450.350">
    <property type="match status" value="1"/>
</dbReference>
<dbReference type="AlphaFoldDB" id="A0A1B1A427"/>
<dbReference type="RefSeq" id="WP_052699520.1">
    <property type="nucleotide sequence ID" value="NZ_CP015230.1"/>
</dbReference>
<dbReference type="InterPro" id="IPR050570">
    <property type="entry name" value="Cell_wall_metabolism_enzyme"/>
</dbReference>
<evidence type="ECO:0000256" key="2">
    <source>
        <dbReference type="SAM" id="Phobius"/>
    </source>
</evidence>
<dbReference type="Proteomes" id="UP000013243">
    <property type="component" value="Chromosome"/>
</dbReference>
<dbReference type="CDD" id="cd12797">
    <property type="entry name" value="M23_peptidase"/>
    <property type="match status" value="1"/>
</dbReference>
<dbReference type="InterPro" id="IPR016047">
    <property type="entry name" value="M23ase_b-sheet_dom"/>
</dbReference>
<dbReference type="SUPFAM" id="SSF51261">
    <property type="entry name" value="Duplicated hybrid motif"/>
    <property type="match status" value="1"/>
</dbReference>
<dbReference type="STRING" id="1265309.K529_010815"/>
<dbReference type="Gene3D" id="1.10.530.10">
    <property type="match status" value="1"/>
</dbReference>
<dbReference type="InterPro" id="IPR011055">
    <property type="entry name" value="Dup_hybrid_motif"/>
</dbReference>
<feature type="transmembrane region" description="Helical" evidence="2">
    <location>
        <begin position="24"/>
        <end position="47"/>
    </location>
</feature>
<keyword evidence="2" id="KW-1133">Transmembrane helix</keyword>
<sequence>MAYTIDPAFRKAKTQARKRRRRRLVLRLGGATAVLAALSGVGVWWFGRSGADLDAELAMVPTETVVPDPSVQQARVRAMLNLRRAPMMLHVEETGDQAMRELALPAGQPLIRDGRPEPLPISLLQDDLLTAGRNLVLQLPSGRDDFALFQAQRRDALEAAQEERRTTLLARDASVALTIPSTRRSALFNDEIIVLNTDRSLREVLVDSGIDAAQAESIASATIRIGELDETLVAGSVVALRSRNRAGQADTPLLLQLSLYGPDRFLVSLAQNGPGRFASAADPWAEKDLLQRSGRLVSTEMPGRNVRLMDALYSTALRNGVPTGIVGELIVMMSRRFDLERLAEQGDRITLLFSGQPDTGSAGQILYAGIEGPSGEMRCYVTALPGPEGGYGCFDAGEAGVGGMRLGAGLAIPVRGVKTSGFGMRMHPILKKMKPHNGVDWAAPEGTPIFAARAGTIRAAGDSGGYGNLVAITHEGNMETRYAHMQRFADGIAPGVTVAAGQQIGYVGTTGRSTGPHLHFELWVDGRPTDPAQYGSSAVASLVDRIIHVESGGNATAQNPLSSATGAGQFISSTWVRMMNTYRPDLVEQLTREELLDLRNDPVLSRDMVQRLAQESESYLRARGHQVTAGRLYLAHFLGAAGANQALSSDPNLSVEEVMGAGVVSANPFLRGKNISDLLAWADRKMQSRGQRVAVVIPPQVKAYMTRIDALLADL</sequence>